<dbReference type="EMBL" id="CAFBNF010000132">
    <property type="protein sequence ID" value="CAB4947225.1"/>
    <property type="molecule type" value="Genomic_DNA"/>
</dbReference>
<gene>
    <name evidence="2" type="ORF">UFOPK3773_01199</name>
</gene>
<reference evidence="2" key="1">
    <citation type="submission" date="2020-05" db="EMBL/GenBank/DDBJ databases">
        <authorList>
            <person name="Chiriac C."/>
            <person name="Salcher M."/>
            <person name="Ghai R."/>
            <person name="Kavagutti S V."/>
        </authorList>
    </citation>
    <scope>NUCLEOTIDE SEQUENCE</scope>
</reference>
<evidence type="ECO:0000313" key="2">
    <source>
        <dbReference type="EMBL" id="CAB4947225.1"/>
    </source>
</evidence>
<accession>A0A6J7JVE6</accession>
<protein>
    <submittedName>
        <fullName evidence="2">Unannotated protein</fullName>
    </submittedName>
</protein>
<proteinExistence type="predicted"/>
<feature type="region of interest" description="Disordered" evidence="1">
    <location>
        <begin position="235"/>
        <end position="273"/>
    </location>
</feature>
<dbReference type="AlphaFoldDB" id="A0A6J7JVE6"/>
<name>A0A6J7JVE6_9ZZZZ</name>
<sequence length="273" mass="29734">MTRARPQPATLLAHLEQVLNERCAAADTAGTATVLAAVVPLLEHLPPKKGRLGLCNSTLAWSKVWAPKLAPLGRCDPKDPCPACRRLEPCPLDTWFDAVATVALGDPDRYARGFFETTGREAGTGAYTSWLAAGVEQRVADAALWCCVTYWRHVGQDVRARQLIDLAWEAGCRHPDIADAYAGQLAAAGRLSALEAGTAVCDAAFATRHGSSHEGWTRLASRRNQLAGRADRLRIRPSGKFDEDGNPIPVRRHHPATPRRTRQHRCITQDPAT</sequence>
<organism evidence="2">
    <name type="scientific">freshwater metagenome</name>
    <dbReference type="NCBI Taxonomy" id="449393"/>
    <lineage>
        <taxon>unclassified sequences</taxon>
        <taxon>metagenomes</taxon>
        <taxon>ecological metagenomes</taxon>
    </lineage>
</organism>
<feature type="compositionally biased region" description="Basic residues" evidence="1">
    <location>
        <begin position="250"/>
        <end position="265"/>
    </location>
</feature>
<evidence type="ECO:0000256" key="1">
    <source>
        <dbReference type="SAM" id="MobiDB-lite"/>
    </source>
</evidence>